<protein>
    <recommendedName>
        <fullName evidence="4">CHASE domain-containing protein</fullName>
    </recommendedName>
</protein>
<evidence type="ECO:0000313" key="3">
    <source>
        <dbReference type="Proteomes" id="UP001354971"/>
    </source>
</evidence>
<name>A0ABU7LPU5_9PROT</name>
<dbReference type="RefSeq" id="WP_330198600.1">
    <property type="nucleotide sequence ID" value="NZ_JAZDRP010000003.1"/>
</dbReference>
<feature type="transmembrane region" description="Helical" evidence="1">
    <location>
        <begin position="15"/>
        <end position="35"/>
    </location>
</feature>
<evidence type="ECO:0000256" key="1">
    <source>
        <dbReference type="SAM" id="Phobius"/>
    </source>
</evidence>
<keyword evidence="3" id="KW-1185">Reference proteome</keyword>
<proteinExistence type="predicted"/>
<accession>A0ABU7LPU5</accession>
<keyword evidence="1" id="KW-0812">Transmembrane</keyword>
<dbReference type="Proteomes" id="UP001354971">
    <property type="component" value="Unassembled WGS sequence"/>
</dbReference>
<reference evidence="2 3" key="1">
    <citation type="submission" date="2024-01" db="EMBL/GenBank/DDBJ databases">
        <title>Hyphobacterium bacterium isolated from marine sediment.</title>
        <authorList>
            <person name="Zhao S."/>
        </authorList>
    </citation>
    <scope>NUCLEOTIDE SEQUENCE [LARGE SCALE GENOMIC DNA]</scope>
    <source>
        <strain evidence="3">HN65</strain>
    </source>
</reference>
<evidence type="ECO:0000313" key="2">
    <source>
        <dbReference type="EMBL" id="MEE2525941.1"/>
    </source>
</evidence>
<dbReference type="EMBL" id="JAZDRP010000003">
    <property type="protein sequence ID" value="MEE2525941.1"/>
    <property type="molecule type" value="Genomic_DNA"/>
</dbReference>
<evidence type="ECO:0008006" key="4">
    <source>
        <dbReference type="Google" id="ProtNLM"/>
    </source>
</evidence>
<organism evidence="2 3">
    <name type="scientific">Hyphobacterium lacteum</name>
    <dbReference type="NCBI Taxonomy" id="3116575"/>
    <lineage>
        <taxon>Bacteria</taxon>
        <taxon>Pseudomonadati</taxon>
        <taxon>Pseudomonadota</taxon>
        <taxon>Alphaproteobacteria</taxon>
        <taxon>Maricaulales</taxon>
        <taxon>Maricaulaceae</taxon>
        <taxon>Hyphobacterium</taxon>
    </lineage>
</organism>
<keyword evidence="1" id="KW-1133">Transmembrane helix</keyword>
<comment type="caution">
    <text evidence="2">The sequence shown here is derived from an EMBL/GenBank/DDBJ whole genome shotgun (WGS) entry which is preliminary data.</text>
</comment>
<keyword evidence="1" id="KW-0472">Membrane</keyword>
<gene>
    <name evidence="2" type="ORF">V0U79_06150</name>
</gene>
<sequence>MILRRFTQHVKDQNWFAVGLDLAIVILGVFIGMQVSNWNQTLADQARGRDYVQRLIADLETDLAMRNALIAYYDAVDESGELTVELLSSPAPDPEMLVINAYRATEFATDPAIRATWDEIVSSGDLGLLPRAAPTASLALYYDSDHTGDIATTLGNSAYRIRVRRAIPHRVQEAIRSGCSDVRNANGSVIGFQPECQLELDGDDIPAAAEALLSDPELLADLRYQFSILGSTRANLRGDTLILTRVIADLEAASQGGGVTR</sequence>